<dbReference type="SUPFAM" id="SSF56784">
    <property type="entry name" value="HAD-like"/>
    <property type="match status" value="1"/>
</dbReference>
<dbReference type="EMBL" id="BONQ01000047">
    <property type="protein sequence ID" value="GIG44859.1"/>
    <property type="molecule type" value="Genomic_DNA"/>
</dbReference>
<dbReference type="FunFam" id="3.40.50.1000:FF:000162">
    <property type="entry name" value="HAD-like protein"/>
    <property type="match status" value="1"/>
</dbReference>
<dbReference type="AlphaFoldDB" id="A0A919U6V3"/>
<evidence type="ECO:0000313" key="1">
    <source>
        <dbReference type="EMBL" id="GIG44859.1"/>
    </source>
</evidence>
<dbReference type="InterPro" id="IPR023198">
    <property type="entry name" value="PGP-like_dom2"/>
</dbReference>
<accession>A0A919U6V3</accession>
<dbReference type="InterPro" id="IPR041492">
    <property type="entry name" value="HAD_2"/>
</dbReference>
<proteinExistence type="predicted"/>
<dbReference type="NCBIfam" id="TIGR01509">
    <property type="entry name" value="HAD-SF-IA-v3"/>
    <property type="match status" value="1"/>
</dbReference>
<dbReference type="PRINTS" id="PR00413">
    <property type="entry name" value="HADHALOGNASE"/>
</dbReference>
<organism evidence="1 2">
    <name type="scientific">Dactylosporangium siamense</name>
    <dbReference type="NCBI Taxonomy" id="685454"/>
    <lineage>
        <taxon>Bacteria</taxon>
        <taxon>Bacillati</taxon>
        <taxon>Actinomycetota</taxon>
        <taxon>Actinomycetes</taxon>
        <taxon>Micromonosporales</taxon>
        <taxon>Micromonosporaceae</taxon>
        <taxon>Dactylosporangium</taxon>
    </lineage>
</organism>
<evidence type="ECO:0000313" key="2">
    <source>
        <dbReference type="Proteomes" id="UP000660611"/>
    </source>
</evidence>
<dbReference type="Gene3D" id="3.40.50.1000">
    <property type="entry name" value="HAD superfamily/HAD-like"/>
    <property type="match status" value="1"/>
</dbReference>
<dbReference type="InterPro" id="IPR036412">
    <property type="entry name" value="HAD-like_sf"/>
</dbReference>
<dbReference type="CDD" id="cd07505">
    <property type="entry name" value="HAD_BPGM-like"/>
    <property type="match status" value="1"/>
</dbReference>
<sequence>MASDDRLAAVLFDMDGTLVDSEKVWSVGLTELATHYGGELSAQARHAMVGSNMTESMRLLHADLGLPASVSTHASLVWLESRVKELFHGGVEWRPGAKELLAALRSEGVPLALVTATHRHLVDVALLTIGADNFDAVVAGDEVDRTKPHPMPYLTAARLVGATAPQCVAVEDSPNGVRSARAAGCAVLAVPCEVALDPEGVTLVDSLLDVDVAYLRKLIA</sequence>
<name>A0A919U6V3_9ACTN</name>
<dbReference type="Proteomes" id="UP000660611">
    <property type="component" value="Unassembled WGS sequence"/>
</dbReference>
<reference evidence="1" key="1">
    <citation type="submission" date="2021-01" db="EMBL/GenBank/DDBJ databases">
        <title>Whole genome shotgun sequence of Dactylosporangium siamense NBRC 106093.</title>
        <authorList>
            <person name="Komaki H."/>
            <person name="Tamura T."/>
        </authorList>
    </citation>
    <scope>NUCLEOTIDE SEQUENCE</scope>
    <source>
        <strain evidence="1">NBRC 106093</strain>
    </source>
</reference>
<dbReference type="InterPro" id="IPR023214">
    <property type="entry name" value="HAD_sf"/>
</dbReference>
<dbReference type="SFLD" id="SFLDS00003">
    <property type="entry name" value="Haloacid_Dehalogenase"/>
    <property type="match status" value="1"/>
</dbReference>
<dbReference type="Gene3D" id="1.10.150.240">
    <property type="entry name" value="Putative phosphatase, domain 2"/>
    <property type="match status" value="1"/>
</dbReference>
<dbReference type="PANTHER" id="PTHR18901:SF38">
    <property type="entry name" value="PSEUDOURIDINE-5'-PHOSPHATASE"/>
    <property type="match status" value="1"/>
</dbReference>
<dbReference type="SFLD" id="SFLDG01129">
    <property type="entry name" value="C1.5:_HAD__Beta-PGM__Phosphata"/>
    <property type="match status" value="1"/>
</dbReference>
<protein>
    <submittedName>
        <fullName evidence="1">Haloacid dehalogenase</fullName>
    </submittedName>
</protein>
<dbReference type="PANTHER" id="PTHR18901">
    <property type="entry name" value="2-DEOXYGLUCOSE-6-PHOSPHATE PHOSPHATASE 2"/>
    <property type="match status" value="1"/>
</dbReference>
<dbReference type="InterPro" id="IPR006439">
    <property type="entry name" value="HAD-SF_hydro_IA"/>
</dbReference>
<comment type="caution">
    <text evidence="1">The sequence shown here is derived from an EMBL/GenBank/DDBJ whole genome shotgun (WGS) entry which is preliminary data.</text>
</comment>
<gene>
    <name evidence="1" type="ORF">Dsi01nite_029000</name>
</gene>
<keyword evidence="2" id="KW-1185">Reference proteome</keyword>
<dbReference type="Pfam" id="PF13419">
    <property type="entry name" value="HAD_2"/>
    <property type="match status" value="1"/>
</dbReference>